<dbReference type="Proteomes" id="UP000176855">
    <property type="component" value="Unassembled WGS sequence"/>
</dbReference>
<dbReference type="AlphaFoldDB" id="A0A1G2HP86"/>
<evidence type="ECO:0000256" key="4">
    <source>
        <dbReference type="HAMAP-Rule" id="MF_01401"/>
    </source>
</evidence>
<dbReference type="GO" id="GO:0033744">
    <property type="term" value="F:L-methionine:thioredoxin-disulfide S-oxidoreductase activity"/>
    <property type="evidence" value="ECO:0007669"/>
    <property type="project" value="RHEA"/>
</dbReference>
<protein>
    <recommendedName>
        <fullName evidence="4">Peptide methionine sulfoxide reductase MsrA</fullName>
        <shortName evidence="4">Protein-methionine-S-oxide reductase</shortName>
        <ecNumber evidence="4">1.8.4.11</ecNumber>
    </recommendedName>
    <alternativeName>
        <fullName evidence="4">Peptide-methionine (S)-S-oxide reductase</fullName>
        <shortName evidence="4">Peptide Met(O) reductase</shortName>
    </alternativeName>
</protein>
<evidence type="ECO:0000259" key="5">
    <source>
        <dbReference type="Pfam" id="PF01625"/>
    </source>
</evidence>
<dbReference type="InterPro" id="IPR036509">
    <property type="entry name" value="Met_Sox_Rdtase_MsrA_sf"/>
</dbReference>
<evidence type="ECO:0000313" key="7">
    <source>
        <dbReference type="Proteomes" id="UP000176855"/>
    </source>
</evidence>
<organism evidence="6 7">
    <name type="scientific">Candidatus Staskawiczbacteria bacterium RIFCSPHIGHO2_01_FULL_39_25</name>
    <dbReference type="NCBI Taxonomy" id="1802202"/>
    <lineage>
        <taxon>Bacteria</taxon>
        <taxon>Candidatus Staskawicziibacteriota</taxon>
    </lineage>
</organism>
<comment type="similarity">
    <text evidence="4">Belongs to the MsrA Met sulfoxide reductase family.</text>
</comment>
<gene>
    <name evidence="4" type="primary">msrA</name>
    <name evidence="6" type="ORF">A2730_02310</name>
</gene>
<dbReference type="PANTHER" id="PTHR43774">
    <property type="entry name" value="PEPTIDE METHIONINE SULFOXIDE REDUCTASE"/>
    <property type="match status" value="1"/>
</dbReference>
<comment type="caution">
    <text evidence="6">The sequence shown here is derived from an EMBL/GenBank/DDBJ whole genome shotgun (WGS) entry which is preliminary data.</text>
</comment>
<dbReference type="PANTHER" id="PTHR43774:SF1">
    <property type="entry name" value="PEPTIDE METHIONINE SULFOXIDE REDUCTASE MSRA 2"/>
    <property type="match status" value="1"/>
</dbReference>
<comment type="catalytic activity">
    <reaction evidence="3 4">
        <text>[thioredoxin]-disulfide + L-methionine + H2O = L-methionine (S)-S-oxide + [thioredoxin]-dithiol</text>
        <dbReference type="Rhea" id="RHEA:19993"/>
        <dbReference type="Rhea" id="RHEA-COMP:10698"/>
        <dbReference type="Rhea" id="RHEA-COMP:10700"/>
        <dbReference type="ChEBI" id="CHEBI:15377"/>
        <dbReference type="ChEBI" id="CHEBI:29950"/>
        <dbReference type="ChEBI" id="CHEBI:50058"/>
        <dbReference type="ChEBI" id="CHEBI:57844"/>
        <dbReference type="ChEBI" id="CHEBI:58772"/>
        <dbReference type="EC" id="1.8.4.11"/>
    </reaction>
</comment>
<dbReference type="Gene3D" id="3.30.1060.10">
    <property type="entry name" value="Peptide methionine sulphoxide reductase MsrA"/>
    <property type="match status" value="1"/>
</dbReference>
<dbReference type="GO" id="GO:0008113">
    <property type="term" value="F:peptide-methionine (S)-S-oxide reductase activity"/>
    <property type="evidence" value="ECO:0007669"/>
    <property type="project" value="UniProtKB-UniRule"/>
</dbReference>
<sequence>MVNKTGKETIVFGGGCFWCTEAVFKMLQGVISVNPGYAGGTTKNPTYEDICNGGTGHAEVIKIEYNPEVISLETLLTVFFATHDPTTKNRQGNDVGEQYRSIILCDKADQIELAKKFIADLNSSNKKGAPIVTEVKPLDTFYPAEDYHKNYYENNKNQSYCQVVINPKLKKVQEHFTDLLKKKL</sequence>
<evidence type="ECO:0000256" key="2">
    <source>
        <dbReference type="ARBA" id="ARBA00047806"/>
    </source>
</evidence>
<dbReference type="EMBL" id="MHOO01000007">
    <property type="protein sequence ID" value="OGZ64245.1"/>
    <property type="molecule type" value="Genomic_DNA"/>
</dbReference>
<dbReference type="NCBIfam" id="TIGR00401">
    <property type="entry name" value="msrA"/>
    <property type="match status" value="1"/>
</dbReference>
<proteinExistence type="inferred from homology"/>
<comment type="function">
    <text evidence="4">Has an important function as a repair enzyme for proteins that have been inactivated by oxidation. Catalyzes the reversible oxidation-reduction of methionine sulfoxide in proteins to methionine.</text>
</comment>
<keyword evidence="1 4" id="KW-0560">Oxidoreductase</keyword>
<dbReference type="STRING" id="1802202.A2730_02310"/>
<dbReference type="EC" id="1.8.4.11" evidence="4"/>
<comment type="catalytic activity">
    <reaction evidence="2 4">
        <text>L-methionyl-[protein] + [thioredoxin]-disulfide + H2O = L-methionyl-(S)-S-oxide-[protein] + [thioredoxin]-dithiol</text>
        <dbReference type="Rhea" id="RHEA:14217"/>
        <dbReference type="Rhea" id="RHEA-COMP:10698"/>
        <dbReference type="Rhea" id="RHEA-COMP:10700"/>
        <dbReference type="Rhea" id="RHEA-COMP:12313"/>
        <dbReference type="Rhea" id="RHEA-COMP:12315"/>
        <dbReference type="ChEBI" id="CHEBI:15377"/>
        <dbReference type="ChEBI" id="CHEBI:16044"/>
        <dbReference type="ChEBI" id="CHEBI:29950"/>
        <dbReference type="ChEBI" id="CHEBI:44120"/>
        <dbReference type="ChEBI" id="CHEBI:50058"/>
        <dbReference type="EC" id="1.8.4.11"/>
    </reaction>
</comment>
<evidence type="ECO:0000313" key="6">
    <source>
        <dbReference type="EMBL" id="OGZ64245.1"/>
    </source>
</evidence>
<accession>A0A1G2HP86</accession>
<dbReference type="SUPFAM" id="SSF55068">
    <property type="entry name" value="Peptide methionine sulfoxide reductase"/>
    <property type="match status" value="1"/>
</dbReference>
<dbReference type="HAMAP" id="MF_01401">
    <property type="entry name" value="MsrA"/>
    <property type="match status" value="1"/>
</dbReference>
<feature type="domain" description="Peptide methionine sulphoxide reductase MsrA" evidence="5">
    <location>
        <begin position="9"/>
        <end position="162"/>
    </location>
</feature>
<dbReference type="InterPro" id="IPR002569">
    <property type="entry name" value="Met_Sox_Rdtase_MsrA_dom"/>
</dbReference>
<feature type="active site" evidence="4">
    <location>
        <position position="16"/>
    </location>
</feature>
<reference evidence="6 7" key="1">
    <citation type="journal article" date="2016" name="Nat. Commun.">
        <title>Thousands of microbial genomes shed light on interconnected biogeochemical processes in an aquifer system.</title>
        <authorList>
            <person name="Anantharaman K."/>
            <person name="Brown C.T."/>
            <person name="Hug L.A."/>
            <person name="Sharon I."/>
            <person name="Castelle C.J."/>
            <person name="Probst A.J."/>
            <person name="Thomas B.C."/>
            <person name="Singh A."/>
            <person name="Wilkins M.J."/>
            <person name="Karaoz U."/>
            <person name="Brodie E.L."/>
            <person name="Williams K.H."/>
            <person name="Hubbard S.S."/>
            <person name="Banfield J.F."/>
        </authorList>
    </citation>
    <scope>NUCLEOTIDE SEQUENCE [LARGE SCALE GENOMIC DNA]</scope>
</reference>
<evidence type="ECO:0000256" key="1">
    <source>
        <dbReference type="ARBA" id="ARBA00023002"/>
    </source>
</evidence>
<dbReference type="Pfam" id="PF01625">
    <property type="entry name" value="PMSR"/>
    <property type="match status" value="1"/>
</dbReference>
<evidence type="ECO:0000256" key="3">
    <source>
        <dbReference type="ARBA" id="ARBA00048782"/>
    </source>
</evidence>
<name>A0A1G2HP86_9BACT</name>